<organism evidence="2 3">
    <name type="scientific">Planoprotostelium fungivorum</name>
    <dbReference type="NCBI Taxonomy" id="1890364"/>
    <lineage>
        <taxon>Eukaryota</taxon>
        <taxon>Amoebozoa</taxon>
        <taxon>Evosea</taxon>
        <taxon>Variosea</taxon>
        <taxon>Cavosteliida</taxon>
        <taxon>Cavosteliaceae</taxon>
        <taxon>Planoprotostelium</taxon>
    </lineage>
</organism>
<protein>
    <submittedName>
        <fullName evidence="2">Uncharacterized protein</fullName>
    </submittedName>
</protein>
<name>A0A2P6MQV6_9EUKA</name>
<comment type="caution">
    <text evidence="2">The sequence shown here is derived from an EMBL/GenBank/DDBJ whole genome shotgun (WGS) entry which is preliminary data.</text>
</comment>
<keyword evidence="3" id="KW-1185">Reference proteome</keyword>
<evidence type="ECO:0000256" key="1">
    <source>
        <dbReference type="SAM" id="MobiDB-lite"/>
    </source>
</evidence>
<sequence length="90" mass="10589">MVPGYRLRSLHLDKDNENKNKEGNRQRVWGEEKKRCRLEQQLADKENHKNHITYPYVRVLARVFEVSTPASSPPDLTLYTDRCAPEEHGK</sequence>
<accession>A0A2P6MQV6</accession>
<feature type="region of interest" description="Disordered" evidence="1">
    <location>
        <begin position="1"/>
        <end position="28"/>
    </location>
</feature>
<gene>
    <name evidence="2" type="ORF">PROFUN_08715</name>
</gene>
<dbReference type="Proteomes" id="UP000241769">
    <property type="component" value="Unassembled WGS sequence"/>
</dbReference>
<evidence type="ECO:0000313" key="3">
    <source>
        <dbReference type="Proteomes" id="UP000241769"/>
    </source>
</evidence>
<dbReference type="InParanoid" id="A0A2P6MQV6"/>
<dbReference type="AlphaFoldDB" id="A0A2P6MQV6"/>
<proteinExistence type="predicted"/>
<feature type="region of interest" description="Disordered" evidence="1">
    <location>
        <begin position="68"/>
        <end position="90"/>
    </location>
</feature>
<feature type="compositionally biased region" description="Basic and acidic residues" evidence="1">
    <location>
        <begin position="10"/>
        <end position="28"/>
    </location>
</feature>
<reference evidence="2 3" key="1">
    <citation type="journal article" date="2018" name="Genome Biol. Evol.">
        <title>Multiple Roots of Fruiting Body Formation in Amoebozoa.</title>
        <authorList>
            <person name="Hillmann F."/>
            <person name="Forbes G."/>
            <person name="Novohradska S."/>
            <person name="Ferling I."/>
            <person name="Riege K."/>
            <person name="Groth M."/>
            <person name="Westermann M."/>
            <person name="Marz M."/>
            <person name="Spaller T."/>
            <person name="Winckler T."/>
            <person name="Schaap P."/>
            <person name="Glockner G."/>
        </authorList>
    </citation>
    <scope>NUCLEOTIDE SEQUENCE [LARGE SCALE GENOMIC DNA]</scope>
    <source>
        <strain evidence="2 3">Jena</strain>
    </source>
</reference>
<evidence type="ECO:0000313" key="2">
    <source>
        <dbReference type="EMBL" id="PRP74091.1"/>
    </source>
</evidence>
<dbReference type="EMBL" id="MDYQ01000502">
    <property type="protein sequence ID" value="PRP74091.1"/>
    <property type="molecule type" value="Genomic_DNA"/>
</dbReference>